<evidence type="ECO:0000313" key="4">
    <source>
        <dbReference type="Proteomes" id="UP000315525"/>
    </source>
</evidence>
<dbReference type="Pfam" id="PF13860">
    <property type="entry name" value="FlgD_ig"/>
    <property type="match status" value="1"/>
</dbReference>
<evidence type="ECO:0000259" key="2">
    <source>
        <dbReference type="Pfam" id="PF13860"/>
    </source>
</evidence>
<dbReference type="Gene3D" id="2.60.40.4070">
    <property type="match status" value="1"/>
</dbReference>
<dbReference type="Gene3D" id="2.60.40.10">
    <property type="entry name" value="Immunoglobulins"/>
    <property type="match status" value="1"/>
</dbReference>
<dbReference type="EMBL" id="SOJN01000038">
    <property type="protein sequence ID" value="TET46944.1"/>
    <property type="molecule type" value="Genomic_DNA"/>
</dbReference>
<sequence>MKKFLVFLVFASATLIAVSSWAETMAPSQNAARKTTEEWISPKNYEGDITLGEEWITYYDGTPAWIWWNGPERATIFDPFDFPNAVYPFWIKKVRTTFVEQAPYLWGPCSLFTFKIYDDDGSNLLYESPELVAAKRPLKTELDLGPDSVEITWGKFYVAVHPTVCWESLPYHPTSLTDGAFQGHTRYGVQGSWGGVYPNGEIYHEAYVAWGVLQHDVYVMDILAPGYGAEVNTSYPVRLNVKNSGTDTETFDVEVLIIAGIDTVYADTQNVASLTGGSVRTVVFANWTPLLYGQQYNVKAKTLLPTDQNPNNDELTKITETYEYGEIAYDDFEQDGYWVVTQPNGPQDAFGVKLIPQFSPPFRVHKFKIYVNSVVPFDNVRLCPDNLGFPDYNNPYDEIAAPNASNPPEWIVRDFDSTQTYISTSQPIWLCAQFTNGGDGPGVGGDADPPISLKSYYTQDFSTWNLVAQNFMMRIIHLPTVGVEEEFALRRDVRTKLYQNTPNPFRRSTTIKFSISLPVHASLKVYDIGGRLVRTLQSGTMEPGIHTVPWDGKDEIGRNVAAGVYFYKLNAARTSETMKMIMVE</sequence>
<comment type="caution">
    <text evidence="3">The sequence shown here is derived from an EMBL/GenBank/DDBJ whole genome shotgun (WGS) entry which is preliminary data.</text>
</comment>
<keyword evidence="1" id="KW-0732">Signal</keyword>
<accession>A0A523UWM7</accession>
<reference evidence="3 4" key="1">
    <citation type="submission" date="2019-03" db="EMBL/GenBank/DDBJ databases">
        <title>Metabolic potential of uncultured bacteria and archaea associated with petroleum seepage in deep-sea sediments.</title>
        <authorList>
            <person name="Dong X."/>
            <person name="Hubert C."/>
        </authorList>
    </citation>
    <scope>NUCLEOTIDE SEQUENCE [LARGE SCALE GENOMIC DNA]</scope>
    <source>
        <strain evidence="3">E44_bin18</strain>
    </source>
</reference>
<evidence type="ECO:0000256" key="1">
    <source>
        <dbReference type="SAM" id="SignalP"/>
    </source>
</evidence>
<dbReference type="Proteomes" id="UP000315525">
    <property type="component" value="Unassembled WGS sequence"/>
</dbReference>
<feature type="domain" description="FlgD/Vpr Ig-like" evidence="2">
    <location>
        <begin position="510"/>
        <end position="573"/>
    </location>
</feature>
<dbReference type="NCBIfam" id="TIGR04183">
    <property type="entry name" value="Por_Secre_tail"/>
    <property type="match status" value="1"/>
</dbReference>
<evidence type="ECO:0000313" key="3">
    <source>
        <dbReference type="EMBL" id="TET46944.1"/>
    </source>
</evidence>
<organism evidence="3 4">
    <name type="scientific">candidate division TA06 bacterium</name>
    <dbReference type="NCBI Taxonomy" id="2250710"/>
    <lineage>
        <taxon>Bacteria</taxon>
        <taxon>Bacteria division TA06</taxon>
    </lineage>
</organism>
<dbReference type="InterPro" id="IPR026444">
    <property type="entry name" value="Secre_tail"/>
</dbReference>
<dbReference type="InterPro" id="IPR013783">
    <property type="entry name" value="Ig-like_fold"/>
</dbReference>
<protein>
    <submittedName>
        <fullName evidence="3">T9SS type A sorting domain-containing protein</fullName>
    </submittedName>
</protein>
<dbReference type="InterPro" id="IPR025965">
    <property type="entry name" value="FlgD/Vpr_Ig-like"/>
</dbReference>
<name>A0A523UWM7_UNCT6</name>
<gene>
    <name evidence="3" type="ORF">E3J62_02980</name>
</gene>
<dbReference type="AlphaFoldDB" id="A0A523UWM7"/>
<feature type="chain" id="PRO_5022096436" evidence="1">
    <location>
        <begin position="23"/>
        <end position="584"/>
    </location>
</feature>
<proteinExistence type="predicted"/>
<feature type="signal peptide" evidence="1">
    <location>
        <begin position="1"/>
        <end position="22"/>
    </location>
</feature>